<keyword evidence="2 6" id="KW-0812">Transmembrane</keyword>
<dbReference type="GO" id="GO:0005886">
    <property type="term" value="C:plasma membrane"/>
    <property type="evidence" value="ECO:0007669"/>
    <property type="project" value="TreeGrafter"/>
</dbReference>
<evidence type="ECO:0000256" key="4">
    <source>
        <dbReference type="ARBA" id="ARBA00023136"/>
    </source>
</evidence>
<feature type="transmembrane region" description="Helical" evidence="6">
    <location>
        <begin position="48"/>
        <end position="69"/>
    </location>
</feature>
<gene>
    <name evidence="7" type="ORF">BIW11_11615</name>
</gene>
<reference evidence="7 8" key="1">
    <citation type="journal article" date="2017" name="Gigascience">
        <title>Draft genome of the honey bee ectoparasitic mite, Tropilaelaps mercedesae, is shaped by the parasitic life history.</title>
        <authorList>
            <person name="Dong X."/>
            <person name="Armstrong S.D."/>
            <person name="Xia D."/>
            <person name="Makepeace B.L."/>
            <person name="Darby A.C."/>
            <person name="Kadowaki T."/>
        </authorList>
    </citation>
    <scope>NUCLEOTIDE SEQUENCE [LARGE SCALE GENOMIC DNA]</scope>
    <source>
        <strain evidence="7">Wuxi-XJTLU</strain>
    </source>
</reference>
<feature type="region of interest" description="Disordered" evidence="5">
    <location>
        <begin position="1"/>
        <end position="42"/>
    </location>
</feature>
<evidence type="ECO:0000256" key="1">
    <source>
        <dbReference type="ARBA" id="ARBA00004141"/>
    </source>
</evidence>
<name>A0A1V9XAQ4_9ACAR</name>
<dbReference type="InParanoid" id="A0A1V9XAQ4"/>
<feature type="transmembrane region" description="Helical" evidence="6">
    <location>
        <begin position="164"/>
        <end position="183"/>
    </location>
</feature>
<evidence type="ECO:0000256" key="2">
    <source>
        <dbReference type="ARBA" id="ARBA00022692"/>
    </source>
</evidence>
<dbReference type="STRING" id="418985.A0A1V9XAQ4"/>
<evidence type="ECO:0000256" key="3">
    <source>
        <dbReference type="ARBA" id="ARBA00022989"/>
    </source>
</evidence>
<sequence>MERSIAANAQDGNGDAPGTRPYSEHNGGQNHHNHNHNHNHAVPDKVPALTFGGVLIVVALSFHSVFEGLSLGLQSSASKTWIMLLAIALHKLVISFVLGFELCTSGVKKVSVRSGLSQFFVVTHVNEDVSSLKSAVLVYVVIFSVMSPFGAFMGIMTQHHFEETLVVTVLNGIAAGTLLYVTFFEVLQKQKNLSLHGMFQLTAVILGFSLMLALELMLPHSHQAHEDVDHHHH</sequence>
<accession>A0A1V9XAQ4</accession>
<dbReference type="PANTHER" id="PTHR11040:SF203">
    <property type="entry name" value="FI18611P1-RELATED"/>
    <property type="match status" value="1"/>
</dbReference>
<dbReference type="PANTHER" id="PTHR11040">
    <property type="entry name" value="ZINC/IRON TRANSPORTER"/>
    <property type="match status" value="1"/>
</dbReference>
<feature type="transmembrane region" description="Helical" evidence="6">
    <location>
        <begin position="195"/>
        <end position="214"/>
    </location>
</feature>
<dbReference type="InterPro" id="IPR003689">
    <property type="entry name" value="ZIP"/>
</dbReference>
<dbReference type="AlphaFoldDB" id="A0A1V9XAQ4"/>
<organism evidence="7 8">
    <name type="scientific">Tropilaelaps mercedesae</name>
    <dbReference type="NCBI Taxonomy" id="418985"/>
    <lineage>
        <taxon>Eukaryota</taxon>
        <taxon>Metazoa</taxon>
        <taxon>Ecdysozoa</taxon>
        <taxon>Arthropoda</taxon>
        <taxon>Chelicerata</taxon>
        <taxon>Arachnida</taxon>
        <taxon>Acari</taxon>
        <taxon>Parasitiformes</taxon>
        <taxon>Mesostigmata</taxon>
        <taxon>Gamasina</taxon>
        <taxon>Dermanyssoidea</taxon>
        <taxon>Laelapidae</taxon>
        <taxon>Tropilaelaps</taxon>
    </lineage>
</organism>
<proteinExistence type="predicted"/>
<evidence type="ECO:0000313" key="7">
    <source>
        <dbReference type="EMBL" id="OQR70473.1"/>
    </source>
</evidence>
<dbReference type="Proteomes" id="UP000192247">
    <property type="component" value="Unassembled WGS sequence"/>
</dbReference>
<keyword evidence="4 6" id="KW-0472">Membrane</keyword>
<dbReference type="OrthoDB" id="448280at2759"/>
<feature type="transmembrane region" description="Helical" evidence="6">
    <location>
        <begin position="81"/>
        <end position="100"/>
    </location>
</feature>
<dbReference type="Pfam" id="PF02535">
    <property type="entry name" value="Zip"/>
    <property type="match status" value="2"/>
</dbReference>
<dbReference type="EMBL" id="MNPL01017409">
    <property type="protein sequence ID" value="OQR70473.1"/>
    <property type="molecule type" value="Genomic_DNA"/>
</dbReference>
<evidence type="ECO:0000256" key="5">
    <source>
        <dbReference type="SAM" id="MobiDB-lite"/>
    </source>
</evidence>
<keyword evidence="3 6" id="KW-1133">Transmembrane helix</keyword>
<comment type="subcellular location">
    <subcellularLocation>
        <location evidence="1">Membrane</location>
        <topology evidence="1">Multi-pass membrane protein</topology>
    </subcellularLocation>
</comment>
<keyword evidence="8" id="KW-1185">Reference proteome</keyword>
<evidence type="ECO:0000256" key="6">
    <source>
        <dbReference type="SAM" id="Phobius"/>
    </source>
</evidence>
<comment type="caution">
    <text evidence="7">The sequence shown here is derived from an EMBL/GenBank/DDBJ whole genome shotgun (WGS) entry which is preliminary data.</text>
</comment>
<feature type="transmembrane region" description="Helical" evidence="6">
    <location>
        <begin position="136"/>
        <end position="157"/>
    </location>
</feature>
<dbReference type="GO" id="GO:0005385">
    <property type="term" value="F:zinc ion transmembrane transporter activity"/>
    <property type="evidence" value="ECO:0007669"/>
    <property type="project" value="TreeGrafter"/>
</dbReference>
<evidence type="ECO:0000313" key="8">
    <source>
        <dbReference type="Proteomes" id="UP000192247"/>
    </source>
</evidence>
<protein>
    <submittedName>
        <fullName evidence="7">Zinc/iron transporter-like</fullName>
    </submittedName>
</protein>